<proteinExistence type="predicted"/>
<sequence length="79" mass="8769">MSDFLHYGMPILLAAGLYYCVKNPRIRARLGISLIPLGYGLLWLAPTFHELLDADFLAIGAVALGANLYFSRELFHESA</sequence>
<name>A0A9E6PN47_9PSED</name>
<feature type="transmembrane region" description="Helical" evidence="1">
    <location>
        <begin position="51"/>
        <end position="70"/>
    </location>
</feature>
<feature type="transmembrane region" description="Helical" evidence="1">
    <location>
        <begin position="28"/>
        <end position="45"/>
    </location>
</feature>
<reference evidence="2 3" key="2">
    <citation type="journal article" date="2021" name="Microorganisms">
        <title>The Ever-Expanding Pseudomonas Genus: Description of 43 New Species and Partition of the Pseudomonas putida Group.</title>
        <authorList>
            <person name="Girard L."/>
            <person name="Lood C."/>
            <person name="Hofte M."/>
            <person name="Vandamme P."/>
            <person name="Rokni-Zadeh H."/>
            <person name="van Noort V."/>
            <person name="Lavigne R."/>
            <person name="De Mot R."/>
        </authorList>
    </citation>
    <scope>NUCLEOTIDE SEQUENCE [LARGE SCALE GENOMIC DNA]</scope>
    <source>
        <strain evidence="2 3">RW8P3</strain>
    </source>
</reference>
<protein>
    <submittedName>
        <fullName evidence="2">Uncharacterized protein</fullName>
    </submittedName>
</protein>
<organism evidence="2 3">
    <name type="scientific">Pseudomonas vanderleydeniana</name>
    <dbReference type="NCBI Taxonomy" id="2745495"/>
    <lineage>
        <taxon>Bacteria</taxon>
        <taxon>Pseudomonadati</taxon>
        <taxon>Pseudomonadota</taxon>
        <taxon>Gammaproteobacteria</taxon>
        <taxon>Pseudomonadales</taxon>
        <taxon>Pseudomonadaceae</taxon>
        <taxon>Pseudomonas</taxon>
    </lineage>
</organism>
<dbReference type="Proteomes" id="UP000634530">
    <property type="component" value="Chromosome"/>
</dbReference>
<evidence type="ECO:0000313" key="2">
    <source>
        <dbReference type="EMBL" id="QXI29524.1"/>
    </source>
</evidence>
<keyword evidence="1" id="KW-0472">Membrane</keyword>
<feature type="transmembrane region" description="Helical" evidence="1">
    <location>
        <begin position="6"/>
        <end position="21"/>
    </location>
</feature>
<accession>A0A9E6PN47</accession>
<keyword evidence="3" id="KW-1185">Reference proteome</keyword>
<keyword evidence="1" id="KW-1133">Transmembrane helix</keyword>
<dbReference type="KEGG" id="pvw:HU752_006090"/>
<evidence type="ECO:0000313" key="3">
    <source>
        <dbReference type="Proteomes" id="UP000634530"/>
    </source>
</evidence>
<dbReference type="RefSeq" id="WP_186681082.1">
    <property type="nucleotide sequence ID" value="NZ_CP077093.1"/>
</dbReference>
<evidence type="ECO:0000256" key="1">
    <source>
        <dbReference type="SAM" id="Phobius"/>
    </source>
</evidence>
<gene>
    <name evidence="2" type="ORF">HU752_006090</name>
</gene>
<dbReference type="AlphaFoldDB" id="A0A9E6PN47"/>
<dbReference type="EMBL" id="CP077093">
    <property type="protein sequence ID" value="QXI29524.1"/>
    <property type="molecule type" value="Genomic_DNA"/>
</dbReference>
<keyword evidence="1" id="KW-0812">Transmembrane</keyword>
<reference evidence="2 3" key="1">
    <citation type="journal article" date="2020" name="Microorganisms">
        <title>Reliable Identification of Environmental Pseudomonas Isolates Using the rpoD Gene.</title>
        <authorList>
            <consortium name="The Broad Institute Genome Sequencing Platform"/>
            <person name="Girard L."/>
            <person name="Lood C."/>
            <person name="Rokni-Zadeh H."/>
            <person name="van Noort V."/>
            <person name="Lavigne R."/>
            <person name="De Mot R."/>
        </authorList>
    </citation>
    <scope>NUCLEOTIDE SEQUENCE [LARGE SCALE GENOMIC DNA]</scope>
    <source>
        <strain evidence="2 3">RW8P3</strain>
    </source>
</reference>